<keyword evidence="4" id="KW-0479">Metal-binding</keyword>
<evidence type="ECO:0000256" key="9">
    <source>
        <dbReference type="RuleBase" id="RU003465"/>
    </source>
</evidence>
<feature type="region of interest" description="Disordered" evidence="10">
    <location>
        <begin position="1"/>
        <end position="37"/>
    </location>
</feature>
<dbReference type="SUPFAM" id="SSF81606">
    <property type="entry name" value="PP2C-like"/>
    <property type="match status" value="1"/>
</dbReference>
<evidence type="ECO:0000256" key="10">
    <source>
        <dbReference type="SAM" id="MobiDB-lite"/>
    </source>
</evidence>
<evidence type="ECO:0000256" key="1">
    <source>
        <dbReference type="ARBA" id="ARBA00001936"/>
    </source>
</evidence>
<dbReference type="EMBL" id="CAJHUC010002593">
    <property type="protein sequence ID" value="CAD7704027.1"/>
    <property type="molecule type" value="Genomic_DNA"/>
</dbReference>
<dbReference type="InterPro" id="IPR015655">
    <property type="entry name" value="PP2C"/>
</dbReference>
<dbReference type="Proteomes" id="UP000708148">
    <property type="component" value="Unassembled WGS sequence"/>
</dbReference>
<organism evidence="12 13">
    <name type="scientific">Ostreobium quekettii</name>
    <dbReference type="NCBI Taxonomy" id="121088"/>
    <lineage>
        <taxon>Eukaryota</taxon>
        <taxon>Viridiplantae</taxon>
        <taxon>Chlorophyta</taxon>
        <taxon>core chlorophytes</taxon>
        <taxon>Ulvophyceae</taxon>
        <taxon>TCBD clade</taxon>
        <taxon>Bryopsidales</taxon>
        <taxon>Ostreobineae</taxon>
        <taxon>Ostreobiaceae</taxon>
        <taxon>Ostreobium</taxon>
    </lineage>
</organism>
<feature type="region of interest" description="Disordered" evidence="10">
    <location>
        <begin position="401"/>
        <end position="471"/>
    </location>
</feature>
<dbReference type="PANTHER" id="PTHR47992">
    <property type="entry name" value="PROTEIN PHOSPHATASE"/>
    <property type="match status" value="1"/>
</dbReference>
<keyword evidence="5 9" id="KW-0378">Hydrolase</keyword>
<evidence type="ECO:0000313" key="12">
    <source>
        <dbReference type="EMBL" id="CAD7704027.1"/>
    </source>
</evidence>
<feature type="compositionally biased region" description="Basic and acidic residues" evidence="10">
    <location>
        <begin position="1"/>
        <end position="14"/>
    </location>
</feature>
<reference evidence="12" key="1">
    <citation type="submission" date="2020-12" db="EMBL/GenBank/DDBJ databases">
        <authorList>
            <person name="Iha C."/>
        </authorList>
    </citation>
    <scope>NUCLEOTIDE SEQUENCE</scope>
</reference>
<sequence length="604" mass="62704">MAGTDERPAREPAKRVAATGAPEARAPPSGGQAPCGEATRAKFSTSQMRVNGEDVVFAREGLTTEDGGPVWSLYCVCDGHGGSAAANYVRGNLWSALAPRLPGAALPEVGSTDFEAFALAVRAAATNAFMKIGDSFITDVAADTSGTTVTMALLCGTLLTVVNVGDADAVLDTGTEALLATANHRIQSSCAERERLSGAGVHLAPMSPSFSGPAGPEEDSVGPLRCWPGAVTVSRSVGDKKAGAEILACPHVFQIALPSNGARLLMGSSGLWDLIHWEEAAQVTRRTPIKQAASRLIQLALLQNNWTISQDTSALVLDVLPGRGDFPSLARAKARKMRERDGGAFCSGIRSCLCARRDGQPRVAGPDPGRCDEPLIIANEDGRNVLSTAKSAAGCRHRLSDSFSSHGHWDAPKCGGGGGRGPSLEGPRGPQRRSAGYSYPERESHDGGETRGARRRRSSVASRCSHGRRVSSEDGRIFIGGNLQVRQGGAEEIEGAGGGDLALLGGRQRRGEKQWGGGKGRSEDGCQAGSRRASGSKGGARARGPGRRRSGSGEMPAWGARRGGDGGGGTGLRKVPYTMAPVQEAEMDGPSLGRGRSSRSVAEG</sequence>
<dbReference type="EC" id="3.1.3.16" evidence="3"/>
<dbReference type="Gene3D" id="3.60.40.10">
    <property type="entry name" value="PPM-type phosphatase domain"/>
    <property type="match status" value="1"/>
</dbReference>
<keyword evidence="13" id="KW-1185">Reference proteome</keyword>
<dbReference type="OrthoDB" id="10264738at2759"/>
<feature type="compositionally biased region" description="Low complexity" evidence="10">
    <location>
        <begin position="589"/>
        <end position="604"/>
    </location>
</feature>
<dbReference type="GO" id="GO:0046872">
    <property type="term" value="F:metal ion binding"/>
    <property type="evidence" value="ECO:0007669"/>
    <property type="project" value="UniProtKB-KW"/>
</dbReference>
<feature type="compositionally biased region" description="Basic and acidic residues" evidence="10">
    <location>
        <begin position="440"/>
        <end position="452"/>
    </location>
</feature>
<comment type="similarity">
    <text evidence="9">Belongs to the PP2C family.</text>
</comment>
<gene>
    <name evidence="12" type="ORF">OSTQU699_LOCUS9384</name>
</gene>
<evidence type="ECO:0000256" key="3">
    <source>
        <dbReference type="ARBA" id="ARBA00013081"/>
    </source>
</evidence>
<comment type="cofactor">
    <cofactor evidence="1">
        <name>Mn(2+)</name>
        <dbReference type="ChEBI" id="CHEBI:29035"/>
    </cofactor>
</comment>
<keyword evidence="7 9" id="KW-0904">Protein phosphatase</keyword>
<feature type="domain" description="PPM-type phosphatase" evidence="11">
    <location>
        <begin position="39"/>
        <end position="319"/>
    </location>
</feature>
<comment type="caution">
    <text evidence="12">The sequence shown here is derived from an EMBL/GenBank/DDBJ whole genome shotgun (WGS) entry which is preliminary data.</text>
</comment>
<keyword evidence="8" id="KW-0464">Manganese</keyword>
<comment type="cofactor">
    <cofactor evidence="2">
        <name>Mg(2+)</name>
        <dbReference type="ChEBI" id="CHEBI:18420"/>
    </cofactor>
</comment>
<evidence type="ECO:0000256" key="6">
    <source>
        <dbReference type="ARBA" id="ARBA00022842"/>
    </source>
</evidence>
<name>A0A8S1JD08_9CHLO</name>
<evidence type="ECO:0000313" key="13">
    <source>
        <dbReference type="Proteomes" id="UP000708148"/>
    </source>
</evidence>
<accession>A0A8S1JD08</accession>
<dbReference type="CDD" id="cd00143">
    <property type="entry name" value="PP2Cc"/>
    <property type="match status" value="1"/>
</dbReference>
<evidence type="ECO:0000259" key="11">
    <source>
        <dbReference type="PROSITE" id="PS51746"/>
    </source>
</evidence>
<dbReference type="InterPro" id="IPR001932">
    <property type="entry name" value="PPM-type_phosphatase-like_dom"/>
</dbReference>
<evidence type="ECO:0000256" key="7">
    <source>
        <dbReference type="ARBA" id="ARBA00022912"/>
    </source>
</evidence>
<feature type="region of interest" description="Disordered" evidence="10">
    <location>
        <begin position="496"/>
        <end position="604"/>
    </location>
</feature>
<proteinExistence type="inferred from homology"/>
<evidence type="ECO:0000256" key="2">
    <source>
        <dbReference type="ARBA" id="ARBA00001946"/>
    </source>
</evidence>
<dbReference type="SMART" id="SM00332">
    <property type="entry name" value="PP2Cc"/>
    <property type="match status" value="1"/>
</dbReference>
<dbReference type="PROSITE" id="PS01032">
    <property type="entry name" value="PPM_1"/>
    <property type="match status" value="1"/>
</dbReference>
<dbReference type="GO" id="GO:0004722">
    <property type="term" value="F:protein serine/threonine phosphatase activity"/>
    <property type="evidence" value="ECO:0007669"/>
    <property type="project" value="UniProtKB-EC"/>
</dbReference>
<dbReference type="InterPro" id="IPR000222">
    <property type="entry name" value="PP2C_BS"/>
</dbReference>
<evidence type="ECO:0000256" key="5">
    <source>
        <dbReference type="ARBA" id="ARBA00022801"/>
    </source>
</evidence>
<keyword evidence="6" id="KW-0460">Magnesium</keyword>
<dbReference type="AlphaFoldDB" id="A0A8S1JD08"/>
<evidence type="ECO:0000256" key="4">
    <source>
        <dbReference type="ARBA" id="ARBA00022723"/>
    </source>
</evidence>
<protein>
    <recommendedName>
        <fullName evidence="3">protein-serine/threonine phosphatase</fullName>
        <ecNumber evidence="3">3.1.3.16</ecNumber>
    </recommendedName>
</protein>
<evidence type="ECO:0000256" key="8">
    <source>
        <dbReference type="ARBA" id="ARBA00023211"/>
    </source>
</evidence>
<dbReference type="Pfam" id="PF00481">
    <property type="entry name" value="PP2C"/>
    <property type="match status" value="1"/>
</dbReference>
<dbReference type="PROSITE" id="PS51746">
    <property type="entry name" value="PPM_2"/>
    <property type="match status" value="1"/>
</dbReference>
<dbReference type="InterPro" id="IPR036457">
    <property type="entry name" value="PPM-type-like_dom_sf"/>
</dbReference>